<reference evidence="1 2" key="2">
    <citation type="journal article" date="2000" name="Proc. Natl. Acad. Sci. U.S.A.">
        <title>Archaeal adaptation to higher temperatures revealed by genomic sequence of Thermoplasma volcanium.</title>
        <authorList>
            <person name="Kawashima T."/>
            <person name="Amano N."/>
            <person name="Koike H."/>
            <person name="Makino S."/>
            <person name="Higuchi S."/>
            <person name="Kawashima-Ohya Y."/>
            <person name="Watanabe K."/>
            <person name="Yamazaki M."/>
            <person name="Kanehori K."/>
            <person name="Kawamoto T."/>
            <person name="Nunoshiba T."/>
            <person name="Yamamoto Y."/>
            <person name="Aramaki H."/>
            <person name="Makino K."/>
            <person name="Suzuki M."/>
        </authorList>
    </citation>
    <scope>NUCLEOTIDE SEQUENCE [LARGE SCALE GENOMIC DNA]</scope>
    <source>
        <strain evidence="2">ATCC 51530 / DSM 4299 / JCM 9571 / NBRC 15438 / GSS1</strain>
    </source>
</reference>
<dbReference type="Proteomes" id="UP000001017">
    <property type="component" value="Chromosome"/>
</dbReference>
<gene>
    <name evidence="1" type="ORF">TVG0121023</name>
</gene>
<evidence type="ECO:0000313" key="2">
    <source>
        <dbReference type="Proteomes" id="UP000001017"/>
    </source>
</evidence>
<dbReference type="EMBL" id="BA000011">
    <property type="protein sequence ID" value="BAB59256.1"/>
    <property type="molecule type" value="Genomic_DNA"/>
</dbReference>
<accession>Q97CI7</accession>
<protein>
    <submittedName>
        <fullName evidence="1">TVG0121023 protein</fullName>
    </submittedName>
</protein>
<keyword evidence="2" id="KW-1185">Reference proteome</keyword>
<dbReference type="HOGENOM" id="CLU_2713068_0_0_2"/>
<dbReference type="AlphaFoldDB" id="Q97CI7"/>
<dbReference type="PaxDb" id="273116-14324328"/>
<name>Q97CI7_THEVO</name>
<reference evidence="1 2" key="1">
    <citation type="journal article" date="1999" name="Proc. Jpn. Acad.">
        <title>Determination of the complete genomic DNA sequence of Thermoplasma volvanium GSS1.</title>
        <authorList>
            <person name="Kawashima T."/>
            <person name="Yamamoto Y."/>
            <person name="Aramaki H."/>
            <person name="Nunoshiba T."/>
            <person name="Kawamoto T."/>
            <person name="Watanabe K."/>
            <person name="Yamazaki M."/>
            <person name="Kanehori K."/>
            <person name="Amano N."/>
            <person name="Ohya Y."/>
            <person name="Makino K."/>
            <person name="Suzuki M."/>
        </authorList>
    </citation>
    <scope>NUCLEOTIDE SEQUENCE [LARGE SCALE GENOMIC DNA]</scope>
    <source>
        <strain evidence="2">ATCC 51530 / DSM 4299 / JCM 9571 / NBRC 15438 / GSS1</strain>
    </source>
</reference>
<dbReference type="KEGG" id="tvo:TVG0121023"/>
<evidence type="ECO:0000313" key="1">
    <source>
        <dbReference type="EMBL" id="BAB59256.1"/>
    </source>
</evidence>
<proteinExistence type="predicted"/>
<organism evidence="1 2">
    <name type="scientific">Thermoplasma volcanium (strain ATCC 51530 / DSM 4299 / JCM 9571 / NBRC 15438 / GSS1)</name>
    <dbReference type="NCBI Taxonomy" id="273116"/>
    <lineage>
        <taxon>Archaea</taxon>
        <taxon>Methanobacteriati</taxon>
        <taxon>Thermoplasmatota</taxon>
        <taxon>Thermoplasmata</taxon>
        <taxon>Thermoplasmatales</taxon>
        <taxon>Thermoplasmataceae</taxon>
        <taxon>Thermoplasma</taxon>
    </lineage>
</organism>
<sequence>MLQPLQHQLQHRKMPKIEGLLTNAGFFMVTCCNMMQHQLQHKKLRIIEGFLTSGHLHGDHVATVATDHVATE</sequence>